<dbReference type="eggNOG" id="COG3631">
    <property type="taxonomic scope" value="Bacteria"/>
</dbReference>
<evidence type="ECO:0000256" key="1">
    <source>
        <dbReference type="SAM" id="SignalP"/>
    </source>
</evidence>
<dbReference type="PANTHER" id="PTHR41252">
    <property type="entry name" value="BLR2505 PROTEIN"/>
    <property type="match status" value="1"/>
</dbReference>
<feature type="signal peptide" evidence="1">
    <location>
        <begin position="1"/>
        <end position="28"/>
    </location>
</feature>
<evidence type="ECO:0000313" key="2">
    <source>
        <dbReference type="EMBL" id="AKQ64390.1"/>
    </source>
</evidence>
<reference evidence="2 3" key="1">
    <citation type="journal article" date="2016" name="PLoS ONE">
        <title>Complete Genome Sequence and Comparative Genomics of a Novel Myxobacterium Myxococcus hansupus.</title>
        <authorList>
            <person name="Sharma G."/>
            <person name="Narwani T."/>
            <person name="Subramanian S."/>
        </authorList>
    </citation>
    <scope>NUCLEOTIDE SEQUENCE [LARGE SCALE GENOMIC DNA]</scope>
    <source>
        <strain evidence="3">mixupus</strain>
    </source>
</reference>
<dbReference type="AlphaFoldDB" id="A0A0H4WSQ3"/>
<accession>A0A0H4WSQ3</accession>
<keyword evidence="1" id="KW-0732">Signal</keyword>
<dbReference type="PANTHER" id="PTHR41252:SF1">
    <property type="entry name" value="BLR2505 PROTEIN"/>
    <property type="match status" value="1"/>
</dbReference>
<dbReference type="KEGG" id="mym:A176_001302"/>
<dbReference type="EMBL" id="CP012109">
    <property type="protein sequence ID" value="AKQ64390.1"/>
    <property type="molecule type" value="Genomic_DNA"/>
</dbReference>
<dbReference type="InterPro" id="IPR032710">
    <property type="entry name" value="NTF2-like_dom_sf"/>
</dbReference>
<dbReference type="Proteomes" id="UP000009026">
    <property type="component" value="Chromosome"/>
</dbReference>
<gene>
    <name evidence="2" type="ORF">A176_001302</name>
</gene>
<dbReference type="Gene3D" id="3.10.450.50">
    <property type="match status" value="1"/>
</dbReference>
<dbReference type="STRING" id="1297742.A176_001302"/>
<proteinExistence type="predicted"/>
<dbReference type="RefSeq" id="WP_002634398.1">
    <property type="nucleotide sequence ID" value="NZ_CP012109.1"/>
</dbReference>
<dbReference type="OrthoDB" id="1450423at2"/>
<dbReference type="SUPFAM" id="SSF54427">
    <property type="entry name" value="NTF2-like"/>
    <property type="match status" value="1"/>
</dbReference>
<feature type="chain" id="PRO_5005212942" description="SnoaL-like domain-containing protein" evidence="1">
    <location>
        <begin position="29"/>
        <end position="161"/>
    </location>
</feature>
<name>A0A0H4WSQ3_9BACT</name>
<organism evidence="2 3">
    <name type="scientific">Pseudomyxococcus hansupus</name>
    <dbReference type="NCBI Taxonomy" id="1297742"/>
    <lineage>
        <taxon>Bacteria</taxon>
        <taxon>Pseudomonadati</taxon>
        <taxon>Myxococcota</taxon>
        <taxon>Myxococcia</taxon>
        <taxon>Myxococcales</taxon>
        <taxon>Cystobacterineae</taxon>
        <taxon>Myxococcaceae</taxon>
        <taxon>Pseudomyxococcus</taxon>
    </lineage>
</organism>
<sequence>MRHIRTLASFIPACVLALLVSVPGLAGAADTDLEAANTALVKKAFEDWKHGRGSVFDLLSERAEWVVAGSSPVSGVYRSRDEFMKQAVNPITARLSTPIVPEVRHILTQGEHVVVFWEGRATARDGSLYKNSYAWHLVLEKGRVTRVVAFLDTWRLHQLMK</sequence>
<evidence type="ECO:0000313" key="3">
    <source>
        <dbReference type="Proteomes" id="UP000009026"/>
    </source>
</evidence>
<evidence type="ECO:0008006" key="4">
    <source>
        <dbReference type="Google" id="ProtNLM"/>
    </source>
</evidence>
<protein>
    <recommendedName>
        <fullName evidence="4">SnoaL-like domain-containing protein</fullName>
    </recommendedName>
</protein>
<keyword evidence="3" id="KW-1185">Reference proteome</keyword>
<dbReference type="PATRIC" id="fig|1297742.4.peg.1318"/>